<dbReference type="InterPro" id="IPR002502">
    <property type="entry name" value="Amidase_domain"/>
</dbReference>
<comment type="caution">
    <text evidence="14">The sequence shown here is derived from an EMBL/GenBank/DDBJ whole genome shotgun (WGS) entry which is preliminary data.</text>
</comment>
<evidence type="ECO:0000313" key="15">
    <source>
        <dbReference type="Proteomes" id="UP000307956"/>
    </source>
</evidence>
<keyword evidence="9" id="KW-0862">Zinc</keyword>
<dbReference type="AlphaFoldDB" id="A0A4S4AFZ9"/>
<name>A0A4S4AFZ9_9RHOO</name>
<dbReference type="SMART" id="SM00644">
    <property type="entry name" value="Ami_2"/>
    <property type="match status" value="1"/>
</dbReference>
<evidence type="ECO:0000313" key="14">
    <source>
        <dbReference type="EMBL" id="THF57687.1"/>
    </source>
</evidence>
<dbReference type="GO" id="GO:0071555">
    <property type="term" value="P:cell wall organization"/>
    <property type="evidence" value="ECO:0007669"/>
    <property type="project" value="UniProtKB-KW"/>
</dbReference>
<dbReference type="Pfam" id="PF01510">
    <property type="entry name" value="Amidase_2"/>
    <property type="match status" value="1"/>
</dbReference>
<sequence>MGEQAQKAGEFADGWLAGVRRVPSPNFDARPPGTAVELVVVHAISLPPDCFGGPGIEQLFTNCLDPAAHPYYAAIHALRVSAHFLIRRDGEVTQFVSVDERAWHAGASCWQGRERCNDFSVGIELEGCDSLPFEAVQYRRLADLIASLKAAYPIREVTGHEHIAPGRKTDPGPCFDWERLQALLAGRAPA</sequence>
<dbReference type="NCBIfam" id="NF008758">
    <property type="entry name" value="PRK11789.1"/>
    <property type="match status" value="1"/>
</dbReference>
<dbReference type="GO" id="GO:0046872">
    <property type="term" value="F:metal ion binding"/>
    <property type="evidence" value="ECO:0007669"/>
    <property type="project" value="UniProtKB-KW"/>
</dbReference>
<reference evidence="14 15" key="1">
    <citation type="submission" date="2019-04" db="EMBL/GenBank/DDBJ databases">
        <title>Azoarcus rhizosphaerae sp. nov. isolated from rhizosphere of Ficus religiosa.</title>
        <authorList>
            <person name="Lin S.-Y."/>
            <person name="Hameed A."/>
            <person name="Hsu Y.-H."/>
            <person name="Young C.-C."/>
        </authorList>
    </citation>
    <scope>NUCLEOTIDE SEQUENCE [LARGE SCALE GENOMIC DNA]</scope>
    <source>
        <strain evidence="14 15">CC-YHH848</strain>
    </source>
</reference>
<dbReference type="Proteomes" id="UP000307956">
    <property type="component" value="Unassembled WGS sequence"/>
</dbReference>
<comment type="catalytic activity">
    <reaction evidence="1">
        <text>Hydrolyzes the link between N-acetylmuramoyl residues and L-amino acid residues in certain cell-wall glycopeptides.</text>
        <dbReference type="EC" id="3.5.1.28"/>
    </reaction>
</comment>
<evidence type="ECO:0000256" key="2">
    <source>
        <dbReference type="ARBA" id="ARBA00001947"/>
    </source>
</evidence>
<dbReference type="InterPro" id="IPR051206">
    <property type="entry name" value="NAMLAA_amidase_2"/>
</dbReference>
<dbReference type="GO" id="GO:0005737">
    <property type="term" value="C:cytoplasm"/>
    <property type="evidence" value="ECO:0007669"/>
    <property type="project" value="UniProtKB-SubCell"/>
</dbReference>
<evidence type="ECO:0000256" key="6">
    <source>
        <dbReference type="ARBA" id="ARBA00022490"/>
    </source>
</evidence>
<evidence type="ECO:0000256" key="3">
    <source>
        <dbReference type="ARBA" id="ARBA00004496"/>
    </source>
</evidence>
<keyword evidence="7" id="KW-0479">Metal-binding</keyword>
<evidence type="ECO:0000256" key="12">
    <source>
        <dbReference type="ARBA" id="ARBA00042615"/>
    </source>
</evidence>
<dbReference type="PANTHER" id="PTHR30417:SF4">
    <property type="entry name" value="1,6-ANHYDRO-N-ACETYLMURAMYL-L-ALANINE AMIDASE AMPD"/>
    <property type="match status" value="1"/>
</dbReference>
<evidence type="ECO:0000256" key="9">
    <source>
        <dbReference type="ARBA" id="ARBA00022833"/>
    </source>
</evidence>
<dbReference type="Gene3D" id="3.40.80.10">
    <property type="entry name" value="Peptidoglycan recognition protein-like"/>
    <property type="match status" value="1"/>
</dbReference>
<dbReference type="EMBL" id="SSOD01000017">
    <property type="protein sequence ID" value="THF57687.1"/>
    <property type="molecule type" value="Genomic_DNA"/>
</dbReference>
<protein>
    <recommendedName>
        <fullName evidence="11">1,6-anhydro-N-acetylmuramyl-L-alanine amidase AmpD</fullName>
        <ecNumber evidence="5">3.5.1.28</ecNumber>
    </recommendedName>
    <alternativeName>
        <fullName evidence="12">N-acetylmuramoyl-L-alanine amidase</fullName>
    </alternativeName>
</protein>
<evidence type="ECO:0000256" key="5">
    <source>
        <dbReference type="ARBA" id="ARBA00011901"/>
    </source>
</evidence>
<evidence type="ECO:0000259" key="13">
    <source>
        <dbReference type="SMART" id="SM00644"/>
    </source>
</evidence>
<dbReference type="PANTHER" id="PTHR30417">
    <property type="entry name" value="N-ACETYLMURAMOYL-L-ALANINE AMIDASE AMID"/>
    <property type="match status" value="1"/>
</dbReference>
<comment type="subcellular location">
    <subcellularLocation>
        <location evidence="3">Cytoplasm</location>
    </subcellularLocation>
</comment>
<accession>A0A4S4AFZ9</accession>
<dbReference type="SUPFAM" id="SSF55846">
    <property type="entry name" value="N-acetylmuramoyl-L-alanine amidase-like"/>
    <property type="match status" value="1"/>
</dbReference>
<dbReference type="EC" id="3.5.1.28" evidence="5"/>
<evidence type="ECO:0000256" key="10">
    <source>
        <dbReference type="ARBA" id="ARBA00023316"/>
    </source>
</evidence>
<keyword evidence="8 14" id="KW-0378">Hydrolase</keyword>
<dbReference type="RefSeq" id="WP_136386365.1">
    <property type="nucleotide sequence ID" value="NZ_SSOD01000017.1"/>
</dbReference>
<evidence type="ECO:0000256" key="11">
    <source>
        <dbReference type="ARBA" id="ARBA00039257"/>
    </source>
</evidence>
<dbReference type="InterPro" id="IPR036505">
    <property type="entry name" value="Amidase/PGRP_sf"/>
</dbReference>
<evidence type="ECO:0000256" key="1">
    <source>
        <dbReference type="ARBA" id="ARBA00001561"/>
    </source>
</evidence>
<comment type="similarity">
    <text evidence="4">Belongs to the N-acetylmuramoyl-L-alanine amidase 2 family.</text>
</comment>
<keyword evidence="6" id="KW-0963">Cytoplasm</keyword>
<dbReference type="OrthoDB" id="9794842at2"/>
<evidence type="ECO:0000256" key="4">
    <source>
        <dbReference type="ARBA" id="ARBA00007553"/>
    </source>
</evidence>
<dbReference type="GO" id="GO:0009254">
    <property type="term" value="P:peptidoglycan turnover"/>
    <property type="evidence" value="ECO:0007669"/>
    <property type="project" value="TreeGrafter"/>
</dbReference>
<keyword evidence="15" id="KW-1185">Reference proteome</keyword>
<dbReference type="GO" id="GO:0008745">
    <property type="term" value="F:N-acetylmuramoyl-L-alanine amidase activity"/>
    <property type="evidence" value="ECO:0007669"/>
    <property type="project" value="UniProtKB-EC"/>
</dbReference>
<dbReference type="CDD" id="cd06583">
    <property type="entry name" value="PGRP"/>
    <property type="match status" value="1"/>
</dbReference>
<evidence type="ECO:0000256" key="7">
    <source>
        <dbReference type="ARBA" id="ARBA00022723"/>
    </source>
</evidence>
<feature type="domain" description="N-acetylmuramoyl-L-alanine amidase" evidence="13">
    <location>
        <begin position="24"/>
        <end position="172"/>
    </location>
</feature>
<evidence type="ECO:0000256" key="8">
    <source>
        <dbReference type="ARBA" id="ARBA00022801"/>
    </source>
</evidence>
<gene>
    <name evidence="14" type="primary">ampD</name>
    <name evidence="14" type="ORF">E6O51_17820</name>
</gene>
<organism evidence="14 15">
    <name type="scientific">Pseudothauera rhizosphaerae</name>
    <dbReference type="NCBI Taxonomy" id="2565932"/>
    <lineage>
        <taxon>Bacteria</taxon>
        <taxon>Pseudomonadati</taxon>
        <taxon>Pseudomonadota</taxon>
        <taxon>Betaproteobacteria</taxon>
        <taxon>Rhodocyclales</taxon>
        <taxon>Zoogloeaceae</taxon>
        <taxon>Pseudothauera</taxon>
    </lineage>
</organism>
<keyword evidence="10" id="KW-0961">Cell wall biogenesis/degradation</keyword>
<dbReference type="GO" id="GO:0009253">
    <property type="term" value="P:peptidoglycan catabolic process"/>
    <property type="evidence" value="ECO:0007669"/>
    <property type="project" value="InterPro"/>
</dbReference>
<proteinExistence type="inferred from homology"/>
<comment type="cofactor">
    <cofactor evidence="2">
        <name>Zn(2+)</name>
        <dbReference type="ChEBI" id="CHEBI:29105"/>
    </cofactor>
</comment>